<name>A0ABQ9RV36_9PEZI</name>
<dbReference type="Proteomes" id="UP001241169">
    <property type="component" value="Unassembled WGS sequence"/>
</dbReference>
<feature type="transmembrane region" description="Helical" evidence="1">
    <location>
        <begin position="58"/>
        <end position="79"/>
    </location>
</feature>
<gene>
    <name evidence="2" type="ORF">CPAR01_16773</name>
</gene>
<keyword evidence="3" id="KW-1185">Reference proteome</keyword>
<keyword evidence="1" id="KW-0812">Transmembrane</keyword>
<dbReference type="GeneID" id="85384916"/>
<dbReference type="RefSeq" id="XP_060340280.1">
    <property type="nucleotide sequence ID" value="XM_060501017.1"/>
</dbReference>
<feature type="transmembrane region" description="Helical" evidence="1">
    <location>
        <begin position="31"/>
        <end position="51"/>
    </location>
</feature>
<evidence type="ECO:0000313" key="2">
    <source>
        <dbReference type="EMBL" id="KAK1515364.1"/>
    </source>
</evidence>
<protein>
    <submittedName>
        <fullName evidence="2">Calcium/proton exchanger</fullName>
    </submittedName>
</protein>
<keyword evidence="1" id="KW-1133">Transmembrane helix</keyword>
<keyword evidence="1" id="KW-0472">Membrane</keyword>
<dbReference type="EMBL" id="MOPA01000032">
    <property type="protein sequence ID" value="KAK1515364.1"/>
    <property type="molecule type" value="Genomic_DNA"/>
</dbReference>
<proteinExistence type="predicted"/>
<evidence type="ECO:0000313" key="3">
    <source>
        <dbReference type="Proteomes" id="UP001241169"/>
    </source>
</evidence>
<sequence length="128" mass="14096">MLVNVFWTLLSIAFVLQFLPGLQLSKFATAYDVAVVLLANILGFAGQDFAWKMSQVAGLLNETTFGFLVEIIPFIVPILKHETSVPRESSDENNLIPVIQAPILGSILTNLLLCLRSCFFFLLRGGPP</sequence>
<feature type="transmembrane region" description="Helical" evidence="1">
    <location>
        <begin position="99"/>
        <end position="123"/>
    </location>
</feature>
<organism evidence="2 3">
    <name type="scientific">Colletotrichum paranaense</name>
    <dbReference type="NCBI Taxonomy" id="1914294"/>
    <lineage>
        <taxon>Eukaryota</taxon>
        <taxon>Fungi</taxon>
        <taxon>Dikarya</taxon>
        <taxon>Ascomycota</taxon>
        <taxon>Pezizomycotina</taxon>
        <taxon>Sordariomycetes</taxon>
        <taxon>Hypocreomycetidae</taxon>
        <taxon>Glomerellales</taxon>
        <taxon>Glomerellaceae</taxon>
        <taxon>Colletotrichum</taxon>
        <taxon>Colletotrichum acutatum species complex</taxon>
    </lineage>
</organism>
<accession>A0ABQ9RV36</accession>
<evidence type="ECO:0000256" key="1">
    <source>
        <dbReference type="SAM" id="Phobius"/>
    </source>
</evidence>
<reference evidence="2 3" key="1">
    <citation type="submission" date="2016-10" db="EMBL/GenBank/DDBJ databases">
        <title>The genome sequence of Colletotrichum fioriniae PJ7.</title>
        <authorList>
            <person name="Baroncelli R."/>
        </authorList>
    </citation>
    <scope>NUCLEOTIDE SEQUENCE [LARGE SCALE GENOMIC DNA]</scope>
    <source>
        <strain evidence="2 3">IMI 384185</strain>
    </source>
</reference>
<comment type="caution">
    <text evidence="2">The sequence shown here is derived from an EMBL/GenBank/DDBJ whole genome shotgun (WGS) entry which is preliminary data.</text>
</comment>